<name>A0A2N7PJG1_9BACT</name>
<accession>A0A2N7PJG1</accession>
<reference evidence="1 2" key="1">
    <citation type="submission" date="2018-01" db="EMBL/GenBank/DDBJ databases">
        <title>Metagenomic assembled genomes from two thermal pools in the Uzon Caldera, Kamchatka, Russia.</title>
        <authorList>
            <person name="Wilkins L."/>
            <person name="Ettinger C."/>
        </authorList>
    </citation>
    <scope>NUCLEOTIDE SEQUENCE [LARGE SCALE GENOMIC DNA]</scope>
    <source>
        <strain evidence="1">ZAV-15</strain>
    </source>
</reference>
<dbReference type="Proteomes" id="UP000235731">
    <property type="component" value="Unassembled WGS sequence"/>
</dbReference>
<organism evidence="1 2">
    <name type="scientific">Caldimicrobium thiodismutans</name>
    <dbReference type="NCBI Taxonomy" id="1653476"/>
    <lineage>
        <taxon>Bacteria</taxon>
        <taxon>Pseudomonadati</taxon>
        <taxon>Thermodesulfobacteriota</taxon>
        <taxon>Thermodesulfobacteria</taxon>
        <taxon>Thermodesulfobacteriales</taxon>
        <taxon>Thermodesulfobacteriaceae</taxon>
        <taxon>Caldimicrobium</taxon>
    </lineage>
</organism>
<protein>
    <submittedName>
        <fullName evidence="1">Uncharacterized protein</fullName>
    </submittedName>
</protein>
<proteinExistence type="predicted"/>
<sequence length="76" mass="9051">MKSFLREEVIEGVKREKKSISILIFQRKGIKFSQIKRQKNKCKINLLKRSVSMKEKLMVLREAKNLMFEMRHKGGV</sequence>
<evidence type="ECO:0000313" key="2">
    <source>
        <dbReference type="Proteomes" id="UP000235731"/>
    </source>
</evidence>
<dbReference type="AlphaFoldDB" id="A0A2N7PJG1"/>
<dbReference type="EMBL" id="PNIE01000053">
    <property type="protein sequence ID" value="PMP62817.1"/>
    <property type="molecule type" value="Genomic_DNA"/>
</dbReference>
<gene>
    <name evidence="1" type="ORF">C0197_03890</name>
</gene>
<evidence type="ECO:0000313" key="1">
    <source>
        <dbReference type="EMBL" id="PMP62817.1"/>
    </source>
</evidence>
<comment type="caution">
    <text evidence="1">The sequence shown here is derived from an EMBL/GenBank/DDBJ whole genome shotgun (WGS) entry which is preliminary data.</text>
</comment>